<evidence type="ECO:0000256" key="1">
    <source>
        <dbReference type="SAM" id="Coils"/>
    </source>
</evidence>
<dbReference type="EMBL" id="JASCZI010271888">
    <property type="protein sequence ID" value="MED6216802.1"/>
    <property type="molecule type" value="Genomic_DNA"/>
</dbReference>
<comment type="caution">
    <text evidence="2">The sequence shown here is derived from an EMBL/GenBank/DDBJ whole genome shotgun (WGS) entry which is preliminary data.</text>
</comment>
<sequence>MAYDNQGKAVEDVGEDVDQTTIMNEAFVSIDGQKSEYFHGRGKGPKHMNKYGAYIQEQLATQQREASEARRRTSELLITLEGVQAQLMEEREKREEIEARFNEQQKEMQETMGTKFKKLYELHYHKYGGGVCSQQLVLKELVEPAVTRPTTRIPMITVVYPCRRDPTLASRGVRIAVTDLTPFIHIQSYGRLEAKINYTFHPTAETVGLYSLLEIIKADK</sequence>
<protein>
    <submittedName>
        <fullName evidence="2">Uncharacterized protein</fullName>
    </submittedName>
</protein>
<accession>A0ABU6Z4E2</accession>
<gene>
    <name evidence="2" type="ORF">PIB30_011394</name>
</gene>
<reference evidence="2 3" key="1">
    <citation type="journal article" date="2023" name="Plants (Basel)">
        <title>Bridging the Gap: Combining Genomics and Transcriptomics Approaches to Understand Stylosanthes scabra, an Orphan Legume from the Brazilian Caatinga.</title>
        <authorList>
            <person name="Ferreira-Neto J.R.C."/>
            <person name="da Silva M.D."/>
            <person name="Binneck E."/>
            <person name="de Melo N.F."/>
            <person name="da Silva R.H."/>
            <person name="de Melo A.L.T.M."/>
            <person name="Pandolfi V."/>
            <person name="Bustamante F.O."/>
            <person name="Brasileiro-Vidal A.C."/>
            <person name="Benko-Iseppon A.M."/>
        </authorList>
    </citation>
    <scope>NUCLEOTIDE SEQUENCE [LARGE SCALE GENOMIC DNA]</scope>
    <source>
        <tissue evidence="2">Leaves</tissue>
    </source>
</reference>
<evidence type="ECO:0000313" key="2">
    <source>
        <dbReference type="EMBL" id="MED6216802.1"/>
    </source>
</evidence>
<evidence type="ECO:0000313" key="3">
    <source>
        <dbReference type="Proteomes" id="UP001341840"/>
    </source>
</evidence>
<keyword evidence="3" id="KW-1185">Reference proteome</keyword>
<keyword evidence="1" id="KW-0175">Coiled coil</keyword>
<name>A0ABU6Z4E2_9FABA</name>
<feature type="coiled-coil region" evidence="1">
    <location>
        <begin position="80"/>
        <end position="114"/>
    </location>
</feature>
<organism evidence="2 3">
    <name type="scientific">Stylosanthes scabra</name>
    <dbReference type="NCBI Taxonomy" id="79078"/>
    <lineage>
        <taxon>Eukaryota</taxon>
        <taxon>Viridiplantae</taxon>
        <taxon>Streptophyta</taxon>
        <taxon>Embryophyta</taxon>
        <taxon>Tracheophyta</taxon>
        <taxon>Spermatophyta</taxon>
        <taxon>Magnoliopsida</taxon>
        <taxon>eudicotyledons</taxon>
        <taxon>Gunneridae</taxon>
        <taxon>Pentapetalae</taxon>
        <taxon>rosids</taxon>
        <taxon>fabids</taxon>
        <taxon>Fabales</taxon>
        <taxon>Fabaceae</taxon>
        <taxon>Papilionoideae</taxon>
        <taxon>50 kb inversion clade</taxon>
        <taxon>dalbergioids sensu lato</taxon>
        <taxon>Dalbergieae</taxon>
        <taxon>Pterocarpus clade</taxon>
        <taxon>Stylosanthes</taxon>
    </lineage>
</organism>
<dbReference type="Proteomes" id="UP001341840">
    <property type="component" value="Unassembled WGS sequence"/>
</dbReference>
<proteinExistence type="predicted"/>